<dbReference type="AlphaFoldDB" id="A0AAE4BTM1"/>
<dbReference type="EMBL" id="JAVDQD010000003">
    <property type="protein sequence ID" value="MDR6239787.1"/>
    <property type="molecule type" value="Genomic_DNA"/>
</dbReference>
<protein>
    <submittedName>
        <fullName evidence="3">L-alanine-DL-glutamate epimerase-like enolase superfamily enzyme</fullName>
    </submittedName>
</protein>
<dbReference type="GO" id="GO:0046872">
    <property type="term" value="F:metal ion binding"/>
    <property type="evidence" value="ECO:0007669"/>
    <property type="project" value="UniProtKB-KW"/>
</dbReference>
<organism evidence="3 4">
    <name type="scientific">Aureibacter tunicatorum</name>
    <dbReference type="NCBI Taxonomy" id="866807"/>
    <lineage>
        <taxon>Bacteria</taxon>
        <taxon>Pseudomonadati</taxon>
        <taxon>Bacteroidota</taxon>
        <taxon>Cytophagia</taxon>
        <taxon>Cytophagales</taxon>
        <taxon>Persicobacteraceae</taxon>
        <taxon>Aureibacter</taxon>
    </lineage>
</organism>
<feature type="domain" description="Mandelate racemase/muconate lactonizing enzyme C-terminal" evidence="2">
    <location>
        <begin position="108"/>
        <end position="206"/>
    </location>
</feature>
<dbReference type="GO" id="GO:0016854">
    <property type="term" value="F:racemase and epimerase activity"/>
    <property type="evidence" value="ECO:0007669"/>
    <property type="project" value="UniProtKB-ARBA"/>
</dbReference>
<dbReference type="InterPro" id="IPR036849">
    <property type="entry name" value="Enolase-like_C_sf"/>
</dbReference>
<proteinExistence type="predicted"/>
<dbReference type="SFLD" id="SFLDG00180">
    <property type="entry name" value="muconate_cycloisomerase"/>
    <property type="match status" value="1"/>
</dbReference>
<dbReference type="InterPro" id="IPR029065">
    <property type="entry name" value="Enolase_C-like"/>
</dbReference>
<evidence type="ECO:0000313" key="3">
    <source>
        <dbReference type="EMBL" id="MDR6239787.1"/>
    </source>
</evidence>
<dbReference type="Gene3D" id="3.30.390.10">
    <property type="entry name" value="Enolase-like, N-terminal domain"/>
    <property type="match status" value="1"/>
</dbReference>
<dbReference type="PANTHER" id="PTHR48073">
    <property type="entry name" value="O-SUCCINYLBENZOATE SYNTHASE-RELATED"/>
    <property type="match status" value="1"/>
</dbReference>
<evidence type="ECO:0000259" key="2">
    <source>
        <dbReference type="SMART" id="SM00922"/>
    </source>
</evidence>
<dbReference type="CDD" id="cd03320">
    <property type="entry name" value="OSBS"/>
    <property type="match status" value="1"/>
</dbReference>
<comment type="caution">
    <text evidence="3">The sequence shown here is derived from an EMBL/GenBank/DDBJ whole genome shotgun (WGS) entry which is preliminary data.</text>
</comment>
<dbReference type="SFLD" id="SFLDS00001">
    <property type="entry name" value="Enolase"/>
    <property type="match status" value="1"/>
</dbReference>
<dbReference type="SFLD" id="SFLDF00009">
    <property type="entry name" value="o-succinylbenzoate_synthase"/>
    <property type="match status" value="1"/>
</dbReference>
<dbReference type="SUPFAM" id="SSF54826">
    <property type="entry name" value="Enolase N-terminal domain-like"/>
    <property type="match status" value="1"/>
</dbReference>
<keyword evidence="1" id="KW-0479">Metal-binding</keyword>
<dbReference type="InterPro" id="IPR013342">
    <property type="entry name" value="Mandelate_racemase_C"/>
</dbReference>
<dbReference type="InterPro" id="IPR029017">
    <property type="entry name" value="Enolase-like_N"/>
</dbReference>
<gene>
    <name evidence="3" type="ORF">HNQ88_002835</name>
</gene>
<dbReference type="Proteomes" id="UP001185092">
    <property type="component" value="Unassembled WGS sequence"/>
</dbReference>
<dbReference type="SMART" id="SM00922">
    <property type="entry name" value="MR_MLE"/>
    <property type="match status" value="1"/>
</dbReference>
<reference evidence="3" key="1">
    <citation type="submission" date="2023-07" db="EMBL/GenBank/DDBJ databases">
        <title>Genomic Encyclopedia of Type Strains, Phase IV (KMG-IV): sequencing the most valuable type-strain genomes for metagenomic binning, comparative biology and taxonomic classification.</title>
        <authorList>
            <person name="Goeker M."/>
        </authorList>
    </citation>
    <scope>NUCLEOTIDE SEQUENCE</scope>
    <source>
        <strain evidence="3">DSM 26174</strain>
    </source>
</reference>
<evidence type="ECO:0000313" key="4">
    <source>
        <dbReference type="Proteomes" id="UP001185092"/>
    </source>
</evidence>
<dbReference type="InterPro" id="IPR018110">
    <property type="entry name" value="Mandel_Rmase/mucon_lact_enz_CS"/>
</dbReference>
<name>A0AAE4BTM1_9BACT</name>
<dbReference type="PROSITE" id="PS00909">
    <property type="entry name" value="MR_MLE_2"/>
    <property type="match status" value="1"/>
</dbReference>
<evidence type="ECO:0000256" key="1">
    <source>
        <dbReference type="ARBA" id="ARBA00022723"/>
    </source>
</evidence>
<dbReference type="SUPFAM" id="SSF51604">
    <property type="entry name" value="Enolase C-terminal domain-like"/>
    <property type="match status" value="1"/>
</dbReference>
<dbReference type="RefSeq" id="WP_309939555.1">
    <property type="nucleotide sequence ID" value="NZ_AP025305.1"/>
</dbReference>
<sequence>MKLIGDNNEFGIGEIGPLKGLSIDDRPDLEKCIDSVCHELEGKEIPQKEALLDWLKSNIDQDFPSIRFGVETAILDLLTKGNMKVFDCDLIDSHMPIPINGLVWMGDESFMIEQIEAKLRSGFDCIKMKIGAIDFETEIKLLKSIRDRYTKDEIVLRVDANGAFSPRDALNKLEILSSLDIHSIEQPIKAGQIEEMSNLCNKTPLPIALDEELIGIDKKEEKAILLDRIQPQFIILKPTLVGGNLSAGEWIELAEERNTGWWMTSALESNVGLNAIAQYTSYLHTAMPQGLGTGQLYYNNIESPLVIEQGKLKYDHSLEWNNPFD</sequence>
<dbReference type="GO" id="GO:0009063">
    <property type="term" value="P:amino acid catabolic process"/>
    <property type="evidence" value="ECO:0007669"/>
    <property type="project" value="InterPro"/>
</dbReference>
<dbReference type="Gene3D" id="3.20.20.120">
    <property type="entry name" value="Enolase-like C-terminal domain"/>
    <property type="match status" value="1"/>
</dbReference>
<dbReference type="PANTHER" id="PTHR48073:SF2">
    <property type="entry name" value="O-SUCCINYLBENZOATE SYNTHASE"/>
    <property type="match status" value="1"/>
</dbReference>
<dbReference type="Pfam" id="PF13378">
    <property type="entry name" value="MR_MLE_C"/>
    <property type="match status" value="1"/>
</dbReference>
<accession>A0AAE4BTM1</accession>
<keyword evidence="4" id="KW-1185">Reference proteome</keyword>